<evidence type="ECO:0000313" key="2">
    <source>
        <dbReference type="EMBL" id="AJQ93480.1"/>
    </source>
</evidence>
<proteinExistence type="predicted"/>
<protein>
    <submittedName>
        <fullName evidence="2">Chemotaxis signal transduction protein</fullName>
    </submittedName>
</protein>
<dbReference type="Pfam" id="PF01584">
    <property type="entry name" value="CheW"/>
    <property type="match status" value="1"/>
</dbReference>
<reference evidence="2 3" key="1">
    <citation type="submission" date="2014-01" db="EMBL/GenBank/DDBJ databases">
        <title>Full genme sequencing of cellulolytic bacterium Gynuella sunshinyii YC6258T gen. nov., sp. nov.</title>
        <authorList>
            <person name="Khan H."/>
            <person name="Chung E.J."/>
            <person name="Chung Y.R."/>
        </authorList>
    </citation>
    <scope>NUCLEOTIDE SEQUENCE [LARGE SCALE GENOMIC DNA]</scope>
    <source>
        <strain evidence="2 3">YC6258</strain>
    </source>
</reference>
<dbReference type="InterPro" id="IPR002545">
    <property type="entry name" value="CheW-lke_dom"/>
</dbReference>
<dbReference type="EMBL" id="CP007142">
    <property type="protein sequence ID" value="AJQ93480.1"/>
    <property type="molecule type" value="Genomic_DNA"/>
</dbReference>
<dbReference type="RefSeq" id="WP_169748935.1">
    <property type="nucleotide sequence ID" value="NZ_CP007142.1"/>
</dbReference>
<dbReference type="PROSITE" id="PS50851">
    <property type="entry name" value="CHEW"/>
    <property type="match status" value="1"/>
</dbReference>
<sequence>MTKQIQSDAASQAVPCLLIPTQGKSLLLPNVTVAEVVGYTEPRPLENAPAWFLGFMFWRGEQIPVLSYELANQEVQVSKTVSARIAVMNGSGTHNRLPFFAVVVQGIPRMVRVGSEDVEQSQENLGPAEAMAVKTALGKAYIPNLPYLESLLTKVI</sequence>
<dbReference type="SUPFAM" id="SSF50341">
    <property type="entry name" value="CheW-like"/>
    <property type="match status" value="1"/>
</dbReference>
<feature type="domain" description="CheW-like" evidence="1">
    <location>
        <begin position="13"/>
        <end position="156"/>
    </location>
</feature>
<evidence type="ECO:0000259" key="1">
    <source>
        <dbReference type="PROSITE" id="PS50851"/>
    </source>
</evidence>
<gene>
    <name evidence="2" type="ORF">YC6258_01432</name>
</gene>
<dbReference type="STRING" id="1445510.YC6258_01432"/>
<accession>A0A0C5V1Q2</accession>
<dbReference type="GO" id="GO:0006935">
    <property type="term" value="P:chemotaxis"/>
    <property type="evidence" value="ECO:0007669"/>
    <property type="project" value="InterPro"/>
</dbReference>
<evidence type="ECO:0000313" key="3">
    <source>
        <dbReference type="Proteomes" id="UP000032266"/>
    </source>
</evidence>
<dbReference type="AlphaFoldDB" id="A0A0C5V1Q2"/>
<dbReference type="HOGENOM" id="CLU_128728_0_0_6"/>
<dbReference type="SMART" id="SM00260">
    <property type="entry name" value="CheW"/>
    <property type="match status" value="1"/>
</dbReference>
<dbReference type="Gene3D" id="2.40.50.180">
    <property type="entry name" value="CheA-289, Domain 4"/>
    <property type="match status" value="1"/>
</dbReference>
<name>A0A0C5V1Q2_9GAMM</name>
<dbReference type="GO" id="GO:0007165">
    <property type="term" value="P:signal transduction"/>
    <property type="evidence" value="ECO:0007669"/>
    <property type="project" value="InterPro"/>
</dbReference>
<dbReference type="KEGG" id="gsn:YC6258_01432"/>
<dbReference type="Proteomes" id="UP000032266">
    <property type="component" value="Chromosome"/>
</dbReference>
<dbReference type="InterPro" id="IPR036061">
    <property type="entry name" value="CheW-like_dom_sf"/>
</dbReference>
<organism evidence="2 3">
    <name type="scientific">Gynuella sunshinyii YC6258</name>
    <dbReference type="NCBI Taxonomy" id="1445510"/>
    <lineage>
        <taxon>Bacteria</taxon>
        <taxon>Pseudomonadati</taxon>
        <taxon>Pseudomonadota</taxon>
        <taxon>Gammaproteobacteria</taxon>
        <taxon>Oceanospirillales</taxon>
        <taxon>Saccharospirillaceae</taxon>
        <taxon>Gynuella</taxon>
    </lineage>
</organism>
<keyword evidence="3" id="KW-1185">Reference proteome</keyword>